<keyword evidence="2" id="KW-1185">Reference proteome</keyword>
<proteinExistence type="predicted"/>
<dbReference type="EMBL" id="FNLO01000002">
    <property type="protein sequence ID" value="SDV47330.1"/>
    <property type="molecule type" value="Genomic_DNA"/>
</dbReference>
<dbReference type="Proteomes" id="UP000243719">
    <property type="component" value="Unassembled WGS sequence"/>
</dbReference>
<accession>A0A1H2PLH0</accession>
<protein>
    <submittedName>
        <fullName evidence="1">Uncharacterized protein</fullName>
    </submittedName>
</protein>
<dbReference type="AlphaFoldDB" id="A0A1H2PLH0"/>
<dbReference type="RefSeq" id="WP_170845034.1">
    <property type="nucleotide sequence ID" value="NZ_FNLO01000002.1"/>
</dbReference>
<evidence type="ECO:0000313" key="1">
    <source>
        <dbReference type="EMBL" id="SDV47330.1"/>
    </source>
</evidence>
<organism evidence="1 2">
    <name type="scientific">Chitinasiproducens palmae</name>
    <dbReference type="NCBI Taxonomy" id="1770053"/>
    <lineage>
        <taxon>Bacteria</taxon>
        <taxon>Pseudomonadati</taxon>
        <taxon>Pseudomonadota</taxon>
        <taxon>Betaproteobacteria</taxon>
        <taxon>Burkholderiales</taxon>
        <taxon>Burkholderiaceae</taxon>
        <taxon>Chitinasiproducens</taxon>
    </lineage>
</organism>
<name>A0A1H2PLH0_9BURK</name>
<gene>
    <name evidence="1" type="ORF">SAMN05216551_102487</name>
</gene>
<sequence length="106" mass="11786">MTNMNLQAIDTARVKQGGQCKAYQHRARHAARQSARCEAAWQGTGERRQSMTQAIFYVGALACHCASLPTPVQPAIVRPAAAQPMPAATVSRWHEQQDHEFLRFGR</sequence>
<evidence type="ECO:0000313" key="2">
    <source>
        <dbReference type="Proteomes" id="UP000243719"/>
    </source>
</evidence>
<reference evidence="2" key="1">
    <citation type="submission" date="2016-09" db="EMBL/GenBank/DDBJ databases">
        <authorList>
            <person name="Varghese N."/>
            <person name="Submissions S."/>
        </authorList>
    </citation>
    <scope>NUCLEOTIDE SEQUENCE [LARGE SCALE GENOMIC DNA]</scope>
    <source>
        <strain evidence="2">JS23</strain>
    </source>
</reference>